<keyword evidence="1" id="KW-0378">Hydrolase</keyword>
<evidence type="ECO:0000256" key="1">
    <source>
        <dbReference type="ARBA" id="ARBA00022801"/>
    </source>
</evidence>
<dbReference type="InterPro" id="IPR003305">
    <property type="entry name" value="CenC_carb-bd"/>
</dbReference>
<sequence length="1475" mass="160041">MLVTTDDVIAAWLSPSRQLSIRVKMNNVTYGSEDITSLSFDSGSISGETYQIGSTYMNSIQLVFPSIIETVKEDLEVVPELAVLVNGNYEYTKLGHFFIDEFERNRNSNTTTIKATDKMRFMEGPYESKLSYKKPYREVALEVANLAGVEINEASFSALGTAAINKPEGYTFRQAIGLIAQFEGGFASFNRNGELEIRRLAPTNFEITPESYMLKGFTKNEVSYRIGGITVKTGEEETDVIRVGSTNGSQVQLENKVMTQQLLNQIWELVKNLNYFPYELKWRGCPPLEAGDWIYITANDGTEYSVPNLSYSITFNGGMSAESKATTSSSSQATYKYRGSLNQRIDYLDSILSSNNWNSNYYDTTEPRNPKEGDIWFKPNGQDTEIWIYRNVDGVLKWVMEITSAGDPELLAAIEDAKKAGQDAEEAAKEAKEEAVAAKQAGENAANLATQAGLDAQAAKDKADAIKIDVNGLVSDVTTINGTVNSIKSEANEAYNKANAVESRTATLETSVTGLTGRITDVESTAGSTTKKLNELVVTVDGQKQTLATVTMTAESALNKANVLETTVDGFTRTISSVQTDLATKITDQSYATSSSADVNIRKWTLIAKTKLIVRYQDIRVGIDFIGSGAGNSKTTLGRIYLNHKQQAAMGQNSLFEISISDTSLVTASDLVAIEVTTSESLSEVWYYMKWSQTYTAFRMTPFSKAGAGTIEYMATQPFITELPPYNAIQYGVERGSLASNTETITKVNQVSETVDGHTQLIASTKTTADSALTKATQVETTANGLKTTISSVETTANNALTKATQVEQTADGLVSTVNRIDGGGTNLISNGGFENDYVGWTQPSGFTITTSESHSGSKSLAVSNVGSTGRAIGRRINIPVVPGRKYEVSYWYKTTADANGVSGNQKLRIGQTNGTLINALGWDGASTEWNQKSQIYTAGTNIFEWSITLTASHTLGTVWWDDISIVDVTDREVTASQITQLSDTINLKVSKNDVVNQINISTDGVLIAGNKVQITGQTYIENAVIKTAHIADLAVSDGKIANLSVTEGKIGDAAITNAKIGNLAVSTAKIADGAIVNAKIGDAAITNAKIADATISSAKIINLDASKIVANSLAAITTETGTLNVTGWLTMATENRGMMGTYDFGDGYAAAFNYRWFVGDWRLSHRHLVFTGKIYNVTSSNTRGSYLYDGESFYGNDYLKMRQYNSSGKLLNRIDVNSDAITMSNEDWGGASQSIIRSDGTSYFNGRGSFAGLDVSAPNNVGLRTHRIDSPTGIDSFKINDNRAITDVNFGISNIYFNETKTSAADLRIGLDGVGKTIASLAVYNRTYSSAANLTITSSGTLGRSTSASKYKLNISEIVDAEDLGLKLLTVIPKYWFDKSNSELAARDMTEGGLCDIDPITLNPHYGLIAEDLRGAGLDAFISTNYETGEIEGIEYDRLWVTLIPILRKLVESNVLKDVRLNKIERLMEGILNG</sequence>
<dbReference type="Gene3D" id="2.60.120.260">
    <property type="entry name" value="Galactose-binding domain-like"/>
    <property type="match status" value="1"/>
</dbReference>
<dbReference type="Pfam" id="PF02018">
    <property type="entry name" value="CBM_4_9"/>
    <property type="match status" value="1"/>
</dbReference>
<dbReference type="InterPro" id="IPR008979">
    <property type="entry name" value="Galactose-bd-like_sf"/>
</dbReference>
<evidence type="ECO:0000256" key="2">
    <source>
        <dbReference type="SAM" id="Coils"/>
    </source>
</evidence>
<evidence type="ECO:0000313" key="4">
    <source>
        <dbReference type="EMBL" id="BDG67868.1"/>
    </source>
</evidence>
<accession>A0ABM7XS17</accession>
<feature type="coiled-coil region" evidence="2">
    <location>
        <begin position="414"/>
        <end position="441"/>
    </location>
</feature>
<dbReference type="Proteomes" id="UP000831692">
    <property type="component" value="Chromosome"/>
</dbReference>
<dbReference type="SUPFAM" id="SSF49785">
    <property type="entry name" value="Galactose-binding domain-like"/>
    <property type="match status" value="1"/>
</dbReference>
<evidence type="ECO:0000313" key="5">
    <source>
        <dbReference type="Proteomes" id="UP000831692"/>
    </source>
</evidence>
<evidence type="ECO:0000259" key="3">
    <source>
        <dbReference type="PROSITE" id="PS51688"/>
    </source>
</evidence>
<organism evidence="4 5">
    <name type="scientific">Enterococcus innesii</name>
    <dbReference type="NCBI Taxonomy" id="2839759"/>
    <lineage>
        <taxon>Bacteria</taxon>
        <taxon>Bacillati</taxon>
        <taxon>Bacillota</taxon>
        <taxon>Bacilli</taxon>
        <taxon>Lactobacillales</taxon>
        <taxon>Enterococcaceae</taxon>
        <taxon>Enterococcus</taxon>
    </lineage>
</organism>
<protein>
    <recommendedName>
        <fullName evidence="3">Peptidase S74 domain-containing protein</fullName>
    </recommendedName>
</protein>
<feature type="domain" description="Peptidase S74" evidence="3">
    <location>
        <begin position="1348"/>
        <end position="1469"/>
    </location>
</feature>
<dbReference type="EMBL" id="AP025635">
    <property type="protein sequence ID" value="BDG67868.1"/>
    <property type="molecule type" value="Genomic_DNA"/>
</dbReference>
<dbReference type="GeneID" id="83457413"/>
<dbReference type="InterPro" id="IPR030392">
    <property type="entry name" value="S74_ICA"/>
</dbReference>
<dbReference type="SUPFAM" id="SSF57997">
    <property type="entry name" value="Tropomyosin"/>
    <property type="match status" value="1"/>
</dbReference>
<gene>
    <name evidence="4" type="ORF">ENLAB_14320</name>
</gene>
<reference evidence="4 5" key="1">
    <citation type="submission" date="2022-03" db="EMBL/GenBank/DDBJ databases">
        <title>Complete genome sequence of Enterococcus innesii DB-1.</title>
        <authorList>
            <person name="Fukuda D."/>
            <person name="Nolasco-Hipolito C."/>
        </authorList>
    </citation>
    <scope>NUCLEOTIDE SEQUENCE [LARGE SCALE GENOMIC DNA]</scope>
    <source>
        <strain evidence="4 5">DB-1</strain>
    </source>
</reference>
<keyword evidence="5" id="KW-1185">Reference proteome</keyword>
<dbReference type="Gene3D" id="1.20.5.340">
    <property type="match status" value="1"/>
</dbReference>
<name>A0ABM7XS17_9ENTE</name>
<keyword evidence="2" id="KW-0175">Coiled coil</keyword>
<dbReference type="RefSeq" id="WP_244353225.1">
    <property type="nucleotide sequence ID" value="NZ_AP025635.1"/>
</dbReference>
<proteinExistence type="predicted"/>
<dbReference type="PROSITE" id="PS51688">
    <property type="entry name" value="ICA"/>
    <property type="match status" value="1"/>
</dbReference>